<reference evidence="1 2" key="1">
    <citation type="journal article" date="2020" name="Microb. Ecol.">
        <title>Ecogenomics of the Marine Benthic Filamentous Cyanobacterium Adonisia.</title>
        <authorList>
            <person name="Walter J.M."/>
            <person name="Coutinho F.H."/>
            <person name="Leomil L."/>
            <person name="Hargreaves P.I."/>
            <person name="Campeao M.E."/>
            <person name="Vieira V.V."/>
            <person name="Silva B.S."/>
            <person name="Fistarol G.O."/>
            <person name="Salomon P.S."/>
            <person name="Sawabe T."/>
            <person name="Mino S."/>
            <person name="Hosokawa M."/>
            <person name="Miyashita H."/>
            <person name="Maruyama F."/>
            <person name="van Verk M.C."/>
            <person name="Dutilh B.E."/>
            <person name="Thompson C.C."/>
            <person name="Thompson F.L."/>
        </authorList>
    </citation>
    <scope>NUCLEOTIDE SEQUENCE [LARGE SCALE GENOMIC DNA]</scope>
    <source>
        <strain evidence="1 2">CCMR0081</strain>
    </source>
</reference>
<dbReference type="InterPro" id="IPR008557">
    <property type="entry name" value="PhoX"/>
</dbReference>
<proteinExistence type="predicted"/>
<keyword evidence="2" id="KW-1185">Reference proteome</keyword>
<dbReference type="PANTHER" id="PTHR35399:SF4">
    <property type="entry name" value="MEMBRANE PROTEIN"/>
    <property type="match status" value="1"/>
</dbReference>
<dbReference type="SUPFAM" id="SSF63825">
    <property type="entry name" value="YWTD domain"/>
    <property type="match status" value="1"/>
</dbReference>
<dbReference type="Pfam" id="PF05787">
    <property type="entry name" value="PhoX"/>
    <property type="match status" value="1"/>
</dbReference>
<accession>A0A6M0RPA8</accession>
<dbReference type="PANTHER" id="PTHR35399">
    <property type="entry name" value="SLR8030 PROTEIN"/>
    <property type="match status" value="1"/>
</dbReference>
<evidence type="ECO:0000313" key="1">
    <source>
        <dbReference type="EMBL" id="NEZ57989.1"/>
    </source>
</evidence>
<sequence>MGAGAAGALAIAPLQALVAKKAFGQNPTANPFGPLVPKLPANIDPRFSPVYNLQSAGAILEVPADFEYCVFHVSGMKMSDGKPCPSDHDGMACFQGPRGTHILVQNHELSPGEDDGSGFTDGTGLQRAYDRFDGDGGPGVGAGGTSTMIITDRGQVLRDYVSLAGTIRNCAGGPTPWGSWISCEENTSVPADNPAITQKHGFNFEVPARGGLVNPVPLIEMGRFNHEAVAVDPATGYVYETEDRGDSCIYRYIPNTPGNLTDGGELQVLTFESGLQDTRTGVLSLLNQPQRVRWVSLTANGVNVNPDTDTLRFDAQGLGGAIFARGEGAWAGNDKIYWVCTSGGDAGQGQVWCYDDVTETATLFVESTDEAVLDNPDNITVSPADGSLYLFEDGGGDIFVVGVTPDGGLFKFAKNITPGFEGSEFAGGCFSADGTKMFFNIQTPGITIMMYRTDGQPITV</sequence>
<organism evidence="1 2">
    <name type="scientific">Adonisia turfae CCMR0081</name>
    <dbReference type="NCBI Taxonomy" id="2292702"/>
    <lineage>
        <taxon>Bacteria</taxon>
        <taxon>Bacillati</taxon>
        <taxon>Cyanobacteriota</taxon>
        <taxon>Adonisia</taxon>
        <taxon>Adonisia turfae</taxon>
    </lineage>
</organism>
<evidence type="ECO:0000313" key="2">
    <source>
        <dbReference type="Proteomes" id="UP000481033"/>
    </source>
</evidence>
<dbReference type="EMBL" id="QXHD01000004">
    <property type="protein sequence ID" value="NEZ57989.1"/>
    <property type="molecule type" value="Genomic_DNA"/>
</dbReference>
<name>A0A6M0RPA8_9CYAN</name>
<dbReference type="Proteomes" id="UP000481033">
    <property type="component" value="Unassembled WGS sequence"/>
</dbReference>
<gene>
    <name evidence="1" type="ORF">DXZ20_20540</name>
</gene>
<dbReference type="AlphaFoldDB" id="A0A6M0RPA8"/>
<protein>
    <submittedName>
        <fullName evidence="1">DUF839 domain-containing protein</fullName>
    </submittedName>
</protein>
<comment type="caution">
    <text evidence="1">The sequence shown here is derived from an EMBL/GenBank/DDBJ whole genome shotgun (WGS) entry which is preliminary data.</text>
</comment>